<dbReference type="PROSITE" id="PS00126">
    <property type="entry name" value="PDEASE_I_1"/>
    <property type="match status" value="1"/>
</dbReference>
<dbReference type="InterPro" id="IPR002073">
    <property type="entry name" value="PDEase_catalytic_dom"/>
</dbReference>
<evidence type="ECO:0000313" key="5">
    <source>
        <dbReference type="Proteomes" id="UP001281761"/>
    </source>
</evidence>
<dbReference type="EC" id="3.1.4.-" evidence="1"/>
<feature type="compositionally biased region" description="Polar residues" evidence="2">
    <location>
        <begin position="1037"/>
        <end position="1059"/>
    </location>
</feature>
<dbReference type="InterPro" id="IPR036971">
    <property type="entry name" value="PDEase_catalytic_dom_sf"/>
</dbReference>
<name>A0ABQ9XJA9_9EUKA</name>
<keyword evidence="1 4" id="KW-0378">Hydrolase</keyword>
<dbReference type="InterPro" id="IPR011006">
    <property type="entry name" value="CheY-like_superfamily"/>
</dbReference>
<accession>A0ABQ9XJA9</accession>
<dbReference type="EMBL" id="JARBJD010000102">
    <property type="protein sequence ID" value="KAK2952521.1"/>
    <property type="molecule type" value="Genomic_DNA"/>
</dbReference>
<evidence type="ECO:0000313" key="4">
    <source>
        <dbReference type="EMBL" id="KAK2952521.1"/>
    </source>
</evidence>
<feature type="region of interest" description="Disordered" evidence="2">
    <location>
        <begin position="1"/>
        <end position="146"/>
    </location>
</feature>
<protein>
    <recommendedName>
        <fullName evidence="1">Phosphodiesterase</fullName>
        <ecNumber evidence="1">3.1.4.-</ecNumber>
    </recommendedName>
</protein>
<keyword evidence="1" id="KW-0479">Metal-binding</keyword>
<feature type="domain" description="PDEase" evidence="3">
    <location>
        <begin position="1229"/>
        <end position="1681"/>
    </location>
</feature>
<dbReference type="InterPro" id="IPR003607">
    <property type="entry name" value="HD/PDEase_dom"/>
</dbReference>
<feature type="compositionally biased region" description="Basic and acidic residues" evidence="2">
    <location>
        <begin position="1"/>
        <end position="13"/>
    </location>
</feature>
<feature type="compositionally biased region" description="Basic and acidic residues" evidence="2">
    <location>
        <begin position="115"/>
        <end position="128"/>
    </location>
</feature>
<evidence type="ECO:0000256" key="1">
    <source>
        <dbReference type="RuleBase" id="RU363067"/>
    </source>
</evidence>
<dbReference type="Pfam" id="PF00233">
    <property type="entry name" value="PDEase_I"/>
    <property type="match status" value="1"/>
</dbReference>
<dbReference type="InterPro" id="IPR023174">
    <property type="entry name" value="PDEase_CS"/>
</dbReference>
<comment type="cofactor">
    <cofactor evidence="1">
        <name>a divalent metal cation</name>
        <dbReference type="ChEBI" id="CHEBI:60240"/>
    </cofactor>
    <text evidence="1">Binds 2 divalent metal cations per subunit. Site 1 may preferentially bind zinc ions, while site 2 has a preference for magnesium and/or manganese ions.</text>
</comment>
<feature type="compositionally biased region" description="Basic and acidic residues" evidence="2">
    <location>
        <begin position="81"/>
        <end position="107"/>
    </location>
</feature>
<dbReference type="PRINTS" id="PR00387">
    <property type="entry name" value="PDIESTERASE1"/>
</dbReference>
<feature type="compositionally biased region" description="Polar residues" evidence="2">
    <location>
        <begin position="131"/>
        <end position="144"/>
    </location>
</feature>
<gene>
    <name evidence="4" type="ORF">BLNAU_12486</name>
</gene>
<dbReference type="SMART" id="SM00471">
    <property type="entry name" value="HDc"/>
    <property type="match status" value="1"/>
</dbReference>
<evidence type="ECO:0000259" key="3">
    <source>
        <dbReference type="PROSITE" id="PS51845"/>
    </source>
</evidence>
<reference evidence="4 5" key="1">
    <citation type="journal article" date="2022" name="bioRxiv">
        <title>Genomics of Preaxostyla Flagellates Illuminates Evolutionary Transitions and the Path Towards Mitochondrial Loss.</title>
        <authorList>
            <person name="Novak L.V.F."/>
            <person name="Treitli S.C."/>
            <person name="Pyrih J."/>
            <person name="Halakuc P."/>
            <person name="Pipaliya S.V."/>
            <person name="Vacek V."/>
            <person name="Brzon O."/>
            <person name="Soukal P."/>
            <person name="Eme L."/>
            <person name="Dacks J.B."/>
            <person name="Karnkowska A."/>
            <person name="Elias M."/>
            <person name="Hampl V."/>
        </authorList>
    </citation>
    <scope>NUCLEOTIDE SEQUENCE [LARGE SCALE GENOMIC DNA]</scope>
    <source>
        <strain evidence="4">NAU3</strain>
        <tissue evidence="4">Gut</tissue>
    </source>
</reference>
<feature type="region of interest" description="Disordered" evidence="2">
    <location>
        <begin position="604"/>
        <end position="646"/>
    </location>
</feature>
<feature type="compositionally biased region" description="Basic and acidic residues" evidence="2">
    <location>
        <begin position="1523"/>
        <end position="1532"/>
    </location>
</feature>
<evidence type="ECO:0000256" key="2">
    <source>
        <dbReference type="SAM" id="MobiDB-lite"/>
    </source>
</evidence>
<feature type="region of interest" description="Disordered" evidence="2">
    <location>
        <begin position="1490"/>
        <end position="1532"/>
    </location>
</feature>
<feature type="compositionally biased region" description="Basic and acidic residues" evidence="2">
    <location>
        <begin position="1490"/>
        <end position="1516"/>
    </location>
</feature>
<sequence>MNRTFSHREHDNQYYDFYEEDETSFQGPMKRRQGNSRMSTTDRLTRGNLSGRASRVSKEMAKQRIDDEYRQTHTFTPTIDENSRKLASKDRPSSRQRITELSKDSVEKHKKLEKIRKESEKDNEKECTFRPTINKSGKKSQTGTRFEDRLYEDATVRTQRLNEMIKRKEEQAEVDENPEYTFHPNVNPELPSYLEQYLEQDGENGGYTYISSIPLFERAAILQREKMEKINQRRAQEEYNTRASFKPKINKTSKHIMEQTPRFQDALKQNDVVSRMEVIEEQARLEKQRKILEEQEKFESVFTPTPQINPISNEIAKTSGLFHGSNKDFLRRQEVLNERSHQKKLLLQNKIHEQEVSGDIPTKRLPKSQIETAFENLAKNDVERRRMEQQAMEENENMKLRQETVPKINAKSAELMKNRTFKDILEDTGREEAIARAREQVEQDLARTCTFTPKTSRQRGGPSLEENIQRTERLKEEELAKERRRREYEELKDCTFKPQILSYENKEKDRVVYVRGLWRHLELQDMARKKIAEKQEHELRVFTPGSSQPRSGKKPKPRKPEQIKAEVEEDMRRSFEKGKGVLSNVMSMGGSGMGVFRKRMQEQQDILDDESSGDSLDSLLGLKERKTPKRTIRKEAQSKSTPMGHERQNVLLSVLLKGEGGEESADVEMDEWLVRMQQRRERVQEEEIKLEQLKLQEEERLREEEEARLRAEEEARLQEEEEERAREKARRDAEKAALKKSEKDEKRSAERKRRSILAMKSGRKMGYTLSPRSNGVSSLPDKLTKIKAIILSASEQNGRYLGDLCESISVSVLAIISSGPSIFQDEDLVQANILLIDASYNPEQYTSFLTTIRTNHNFRTLPILVLYSHEFFSTTILMIKTGADDAIAYPTNSSSFSDSLTHFFRQRYLEQTLKPKRPIVFPIDDDLASTDSNSTPTEDDIWALTTSLFQSLSLMMPFSANDVHTTAIKHNFKMIRDTIEECLVCIKYCATTLSQTSDNPSVTQSPGLPVRQNSLNERAKSPMHSQFSSILELTMKRTGSPNERTTTSSDPLPTQTSMPGMSFPSMGLDPMESFKKIGAPRPLSAISYSTTLPRPKSSTLPVTTVGTLPKSVEKQDDPLLKVPSTNFVDKPSDTSAKYPSLRSLFDSLIKTESNIQLTSPLLKYQVSPFNVPGFELTRLSFFRLDDITSKLPDLLCRSVVVPFLTSKKSDTQSALPSSLIKYQFTSRASVGPVPPSPILTIHAHCLFSKTANSTNDLTLLPLPSDIFSLNFDSLLYSTEELKRMLTTILACLNLSPQTQFRDISVVTSFVECVCSLYSPYNPYHNFHHAFDVTQMILAFLHNMIGTSILFSDMDIFALVLACVCHDVEHPGNNNVFQANSGSLAAQITNDQSVLESYSIIRSWSLFTDPSISPFGVKKQDKLKQTDEKERTRLEALRNSFRTKFVQCVLATDMADHMRYCQRLGAQGEVIAEKVRKCAIVESEWVRHMNQKDAEREWREEERDDDEVKQNDLDRSDSLSTLPSHERHSISSESRHAQIFEIDKTHTINYYLSHQTHSTYPSILSLRDSQFREETDSDLLLFIMKVLIKSADISNMSRSFPIALKWSERMMHEMLFQKQLEEKMKLPISVNTKPFAEMEVGFSVFVVEPFFTLFDKAIPSFSTVFARLQHNITRWKEASSKNKTFSEIMLLDEERVCDPGEIVKEMRAQWLEQNKAGEETGPVFISVFQSDLVKHYL</sequence>
<comment type="similarity">
    <text evidence="1">Belongs to the cyclic nucleotide phosphodiesterase family.</text>
</comment>
<feature type="region of interest" description="Disordered" evidence="2">
    <location>
        <begin position="535"/>
        <end position="571"/>
    </location>
</feature>
<dbReference type="Proteomes" id="UP001281761">
    <property type="component" value="Unassembled WGS sequence"/>
</dbReference>
<dbReference type="InterPro" id="IPR023088">
    <property type="entry name" value="PDEase"/>
</dbReference>
<feature type="compositionally biased region" description="Basic and acidic residues" evidence="2">
    <location>
        <begin position="56"/>
        <end position="71"/>
    </location>
</feature>
<feature type="region of interest" description="Disordered" evidence="2">
    <location>
        <begin position="1037"/>
        <end position="1071"/>
    </location>
</feature>
<keyword evidence="5" id="KW-1185">Reference proteome</keyword>
<dbReference type="SUPFAM" id="SSF52172">
    <property type="entry name" value="CheY-like"/>
    <property type="match status" value="1"/>
</dbReference>
<dbReference type="CDD" id="cd00077">
    <property type="entry name" value="HDc"/>
    <property type="match status" value="1"/>
</dbReference>
<comment type="caution">
    <text evidence="4">The sequence shown here is derived from an EMBL/GenBank/DDBJ whole genome shotgun (WGS) entry which is preliminary data.</text>
</comment>
<feature type="compositionally biased region" description="Basic and acidic residues" evidence="2">
    <location>
        <begin position="712"/>
        <end position="748"/>
    </location>
</feature>
<dbReference type="PANTHER" id="PTHR37028:SF4">
    <property type="entry name" value="ALMS MOTIF DOMAIN-CONTAINING PROTEIN"/>
    <property type="match status" value="1"/>
</dbReference>
<organism evidence="4 5">
    <name type="scientific">Blattamonas nauphoetae</name>
    <dbReference type="NCBI Taxonomy" id="2049346"/>
    <lineage>
        <taxon>Eukaryota</taxon>
        <taxon>Metamonada</taxon>
        <taxon>Preaxostyla</taxon>
        <taxon>Oxymonadida</taxon>
        <taxon>Blattamonas</taxon>
    </lineage>
</organism>
<dbReference type="SUPFAM" id="SSF109604">
    <property type="entry name" value="HD-domain/PDEase-like"/>
    <property type="match status" value="1"/>
</dbReference>
<proteinExistence type="inferred from homology"/>
<dbReference type="GO" id="GO:0004115">
    <property type="term" value="F:3',5'-cyclic-AMP phosphodiesterase activity"/>
    <property type="evidence" value="ECO:0007669"/>
    <property type="project" value="UniProtKB-EC"/>
</dbReference>
<feature type="compositionally biased region" description="Basic and acidic residues" evidence="2">
    <location>
        <begin position="558"/>
        <end position="571"/>
    </location>
</feature>
<dbReference type="PROSITE" id="PS51845">
    <property type="entry name" value="PDEASE_I_2"/>
    <property type="match status" value="1"/>
</dbReference>
<dbReference type="Gene3D" id="1.10.1300.10">
    <property type="entry name" value="3'5'-cyclic nucleotide phosphodiesterase, catalytic domain"/>
    <property type="match status" value="1"/>
</dbReference>
<dbReference type="PANTHER" id="PTHR37028">
    <property type="entry name" value="UNNAMED PRODUCT-RELATED"/>
    <property type="match status" value="1"/>
</dbReference>
<feature type="region of interest" description="Disordered" evidence="2">
    <location>
        <begin position="712"/>
        <end position="755"/>
    </location>
</feature>